<dbReference type="Proteomes" id="UP000003692">
    <property type="component" value="Unassembled WGS sequence"/>
</dbReference>
<dbReference type="HOGENOM" id="CLU_3079342_0_0_6"/>
<protein>
    <submittedName>
        <fullName evidence="2">Uncharacterized protein</fullName>
    </submittedName>
</protein>
<dbReference type="AlphaFoldDB" id="D4F1T6"/>
<reference evidence="2 3" key="1">
    <citation type="submission" date="2010-02" db="EMBL/GenBank/DDBJ databases">
        <authorList>
            <person name="Weinstock G."/>
            <person name="Sodergren E."/>
            <person name="Clifton S."/>
            <person name="Fulton L."/>
            <person name="Fulton B."/>
            <person name="Courtney L."/>
            <person name="Fronick C."/>
            <person name="Harrison M."/>
            <person name="Strong C."/>
            <person name="Farmer C."/>
            <person name="Delahaunty K."/>
            <person name="Markovic C."/>
            <person name="Hall O."/>
            <person name="Minx P."/>
            <person name="Tomlinson C."/>
            <person name="Mitreva M."/>
            <person name="Nelson J."/>
            <person name="Hou S."/>
            <person name="Wollam A."/>
            <person name="Pepin K.H."/>
            <person name="Johnson M."/>
            <person name="Bhonagiri V."/>
            <person name="Zhang X."/>
            <person name="Suruliraj S."/>
            <person name="Warren W."/>
            <person name="Chinwalla A."/>
            <person name="Mardis E.R."/>
            <person name="Wilson R.K."/>
        </authorList>
    </citation>
    <scope>NUCLEOTIDE SEQUENCE [LARGE SCALE GENOMIC DNA]</scope>
    <source>
        <strain evidence="2 3">ATCC 23685</strain>
    </source>
</reference>
<evidence type="ECO:0000256" key="1">
    <source>
        <dbReference type="SAM" id="MobiDB-lite"/>
    </source>
</evidence>
<sequence>MCRPTSRSTPKNSNKPVKALCTGKPRAVYTDNQTKKQNEIMSIPRSPASRGR</sequence>
<evidence type="ECO:0000313" key="2">
    <source>
        <dbReference type="EMBL" id="EFE24318.1"/>
    </source>
</evidence>
<accession>D4F1T6</accession>
<evidence type="ECO:0000313" key="3">
    <source>
        <dbReference type="Proteomes" id="UP000003692"/>
    </source>
</evidence>
<comment type="caution">
    <text evidence="2">The sequence shown here is derived from an EMBL/GenBank/DDBJ whole genome shotgun (WGS) entry which is preliminary data.</text>
</comment>
<organism evidence="2 3">
    <name type="scientific">Edwardsiella tarda ATCC 23685</name>
    <dbReference type="NCBI Taxonomy" id="500638"/>
    <lineage>
        <taxon>Bacteria</taxon>
        <taxon>Pseudomonadati</taxon>
        <taxon>Pseudomonadota</taxon>
        <taxon>Gammaproteobacteria</taxon>
        <taxon>Enterobacterales</taxon>
        <taxon>Hafniaceae</taxon>
        <taxon>Edwardsiella</taxon>
    </lineage>
</organism>
<proteinExistence type="predicted"/>
<feature type="compositionally biased region" description="Polar residues" evidence="1">
    <location>
        <begin position="1"/>
        <end position="15"/>
    </location>
</feature>
<gene>
    <name evidence="2" type="ORF">EDWATA_00680</name>
</gene>
<dbReference type="EMBL" id="ADGK01000025">
    <property type="protein sequence ID" value="EFE24318.1"/>
    <property type="molecule type" value="Genomic_DNA"/>
</dbReference>
<name>D4F1T6_EDWTA</name>
<feature type="region of interest" description="Disordered" evidence="1">
    <location>
        <begin position="1"/>
        <end position="52"/>
    </location>
</feature>